<feature type="compositionally biased region" description="Polar residues" evidence="12">
    <location>
        <begin position="1195"/>
        <end position="1208"/>
    </location>
</feature>
<evidence type="ECO:0000256" key="6">
    <source>
        <dbReference type="ARBA" id="ARBA00022741"/>
    </source>
</evidence>
<dbReference type="InterPro" id="IPR002172">
    <property type="entry name" value="LDrepeatLR_classA_rpt"/>
</dbReference>
<dbReference type="Gene3D" id="1.10.2000.10">
    <property type="entry name" value="Frizzled cysteine-rich domain"/>
    <property type="match status" value="1"/>
</dbReference>
<keyword evidence="7" id="KW-0067">ATP-binding</keyword>
<dbReference type="Gene3D" id="2.70.170.10">
    <property type="entry name" value="Neurotransmitter-gated ion-channel ligand-binding domain"/>
    <property type="match status" value="1"/>
</dbReference>
<keyword evidence="13" id="KW-1133">Transmembrane helix</keyword>
<dbReference type="InterPro" id="IPR006029">
    <property type="entry name" value="Neurotrans-gated_channel_TM"/>
</dbReference>
<dbReference type="PROSITE" id="PS50038">
    <property type="entry name" value="FZ"/>
    <property type="match status" value="1"/>
</dbReference>
<dbReference type="InterPro" id="IPR000001">
    <property type="entry name" value="Kringle"/>
</dbReference>
<dbReference type="Gene3D" id="1.20.58.390">
    <property type="entry name" value="Neurotransmitter-gated ion-channel transmembrane domain"/>
    <property type="match status" value="1"/>
</dbReference>
<comment type="caution">
    <text evidence="9">Lacks conserved residue(s) required for the propagation of feature annotation.</text>
</comment>
<proteinExistence type="predicted"/>
<dbReference type="SMART" id="SM00192">
    <property type="entry name" value="LDLa"/>
    <property type="match status" value="1"/>
</dbReference>
<evidence type="ECO:0000256" key="11">
    <source>
        <dbReference type="PROSITE-ProRule" id="PRU00302"/>
    </source>
</evidence>
<dbReference type="SUPFAM" id="SSF57424">
    <property type="entry name" value="LDL receptor-like module"/>
    <property type="match status" value="1"/>
</dbReference>
<evidence type="ECO:0000256" key="7">
    <source>
        <dbReference type="ARBA" id="ARBA00022840"/>
    </source>
</evidence>
<dbReference type="SMART" id="SM00032">
    <property type="entry name" value="CCP"/>
    <property type="match status" value="1"/>
</dbReference>
<dbReference type="FunFam" id="1.10.2000.10:FF:000030">
    <property type="entry name" value="Uncharacterized protein"/>
    <property type="match status" value="1"/>
</dbReference>
<evidence type="ECO:0000259" key="15">
    <source>
        <dbReference type="PROSITE" id="PS50070"/>
    </source>
</evidence>
<dbReference type="InterPro" id="IPR036790">
    <property type="entry name" value="Frizzled_dom_sf"/>
</dbReference>
<evidence type="ECO:0000256" key="2">
    <source>
        <dbReference type="ARBA" id="ARBA00004162"/>
    </source>
</evidence>
<dbReference type="SUPFAM" id="SSF90112">
    <property type="entry name" value="Neurotransmitter-gated ion-channel transmembrane pore"/>
    <property type="match status" value="1"/>
</dbReference>
<evidence type="ECO:0000256" key="9">
    <source>
        <dbReference type="PROSITE-ProRule" id="PRU00121"/>
    </source>
</evidence>
<dbReference type="InterPro" id="IPR006202">
    <property type="entry name" value="Neur_chan_lig-bd"/>
</dbReference>
<dbReference type="PROSITE" id="PS50070">
    <property type="entry name" value="KRINGLE_2"/>
    <property type="match status" value="1"/>
</dbReference>
<dbReference type="PRINTS" id="PR00018">
    <property type="entry name" value="KRINGLE"/>
</dbReference>
<dbReference type="Pfam" id="PF00057">
    <property type="entry name" value="Ldl_recept_a"/>
    <property type="match status" value="1"/>
</dbReference>
<keyword evidence="11" id="KW-0768">Sushi</keyword>
<dbReference type="InterPro" id="IPR035976">
    <property type="entry name" value="Sushi/SCR/CCP_sf"/>
</dbReference>
<dbReference type="Pfam" id="PF22633">
    <property type="entry name" value="F5_F8_type_C_2"/>
    <property type="match status" value="1"/>
</dbReference>
<dbReference type="InterPro" id="IPR038050">
    <property type="entry name" value="Neuro_actylchol_rec"/>
</dbReference>
<dbReference type="EMBL" id="GG666642">
    <property type="protein sequence ID" value="EEN46514.1"/>
    <property type="molecule type" value="Genomic_DNA"/>
</dbReference>
<feature type="transmembrane region" description="Helical" evidence="13">
    <location>
        <begin position="1109"/>
        <end position="1134"/>
    </location>
</feature>
<feature type="transmembrane region" description="Helical" evidence="13">
    <location>
        <begin position="1269"/>
        <end position="1288"/>
    </location>
</feature>
<reference evidence="17" key="1">
    <citation type="journal article" date="2008" name="Nature">
        <title>The amphioxus genome and the evolution of the chordate karyotype.</title>
        <authorList>
            <consortium name="US DOE Joint Genome Institute (JGI-PGF)"/>
            <person name="Putnam N.H."/>
            <person name="Butts T."/>
            <person name="Ferrier D.E.K."/>
            <person name="Furlong R.F."/>
            <person name="Hellsten U."/>
            <person name="Kawashima T."/>
            <person name="Robinson-Rechavi M."/>
            <person name="Shoguchi E."/>
            <person name="Terry A."/>
            <person name="Yu J.-K."/>
            <person name="Benito-Gutierrez E.L."/>
            <person name="Dubchak I."/>
            <person name="Garcia-Fernandez J."/>
            <person name="Gibson-Brown J.J."/>
            <person name="Grigoriev I.V."/>
            <person name="Horton A.C."/>
            <person name="de Jong P.J."/>
            <person name="Jurka J."/>
            <person name="Kapitonov V.V."/>
            <person name="Kohara Y."/>
            <person name="Kuroki Y."/>
            <person name="Lindquist E."/>
            <person name="Lucas S."/>
            <person name="Osoegawa K."/>
            <person name="Pennacchio L.A."/>
            <person name="Salamov A.A."/>
            <person name="Satou Y."/>
            <person name="Sauka-Spengler T."/>
            <person name="Schmutz J."/>
            <person name="Shin-I T."/>
            <person name="Toyoda A."/>
            <person name="Bronner-Fraser M."/>
            <person name="Fujiyama A."/>
            <person name="Holland L.Z."/>
            <person name="Holland P.W.H."/>
            <person name="Satoh N."/>
            <person name="Rokhsar D.S."/>
        </authorList>
    </citation>
    <scope>NUCLEOTIDE SEQUENCE [LARGE SCALE GENOMIC DNA]</scope>
    <source>
        <strain evidence="17">S238N-H82</strain>
        <tissue evidence="17">Testes</tissue>
    </source>
</reference>
<dbReference type="SUPFAM" id="SSF63712">
    <property type="entry name" value="Nicotinic receptor ligand binding domain-like"/>
    <property type="match status" value="1"/>
</dbReference>
<feature type="transmembrane region" description="Helical" evidence="13">
    <location>
        <begin position="1050"/>
        <end position="1072"/>
    </location>
</feature>
<evidence type="ECO:0000256" key="12">
    <source>
        <dbReference type="SAM" id="MobiDB-lite"/>
    </source>
</evidence>
<dbReference type="Pfam" id="PF00084">
    <property type="entry name" value="Sushi"/>
    <property type="match status" value="1"/>
</dbReference>
<dbReference type="FunFam" id="2.40.20.10:FF:000037">
    <property type="entry name" value="Uncharacterized protein"/>
    <property type="match status" value="1"/>
</dbReference>
<dbReference type="CDD" id="cd00108">
    <property type="entry name" value="KR"/>
    <property type="match status" value="1"/>
</dbReference>
<feature type="domain" description="Sushi" evidence="16">
    <location>
        <begin position="772"/>
        <end position="843"/>
    </location>
</feature>
<dbReference type="Gene3D" id="2.10.70.10">
    <property type="entry name" value="Complement Module, domain 1"/>
    <property type="match status" value="1"/>
</dbReference>
<dbReference type="GO" id="GO:0005230">
    <property type="term" value="F:extracellular ligand-gated monoatomic ion channel activity"/>
    <property type="evidence" value="ECO:0007669"/>
    <property type="project" value="InterPro"/>
</dbReference>
<dbReference type="FunFam" id="2.70.170.10:FF:000064">
    <property type="entry name" value="Uncharacterized protein"/>
    <property type="match status" value="1"/>
</dbReference>
<dbReference type="SMART" id="SM00130">
    <property type="entry name" value="KR"/>
    <property type="match status" value="1"/>
</dbReference>
<dbReference type="SUPFAM" id="SSF57535">
    <property type="entry name" value="Complement control module/SCR domain"/>
    <property type="match status" value="1"/>
</dbReference>
<dbReference type="Gene3D" id="2.40.20.10">
    <property type="entry name" value="Plasminogen Kringle 4"/>
    <property type="match status" value="1"/>
</dbReference>
<dbReference type="CDD" id="cd18989">
    <property type="entry name" value="LGIC_ECD_cation"/>
    <property type="match status" value="1"/>
</dbReference>
<dbReference type="PROSITE" id="PS50923">
    <property type="entry name" value="SUSHI"/>
    <property type="match status" value="1"/>
</dbReference>
<evidence type="ECO:0000259" key="14">
    <source>
        <dbReference type="PROSITE" id="PS50038"/>
    </source>
</evidence>
<evidence type="ECO:0000256" key="4">
    <source>
        <dbReference type="ARBA" id="ARBA00022553"/>
    </source>
</evidence>
<dbReference type="PANTHER" id="PTHR46335">
    <property type="entry name" value="CUBILIN"/>
    <property type="match status" value="1"/>
</dbReference>
<evidence type="ECO:0008006" key="18">
    <source>
        <dbReference type="Google" id="ProtNLM"/>
    </source>
</evidence>
<name>C3ZLP1_BRAFL</name>
<dbReference type="CDD" id="cd00033">
    <property type="entry name" value="CCP"/>
    <property type="match status" value="1"/>
</dbReference>
<dbReference type="CDD" id="cd19051">
    <property type="entry name" value="LGIC_TM_cation"/>
    <property type="match status" value="1"/>
</dbReference>
<protein>
    <recommendedName>
        <fullName evidence="18">Sushi domain-containing protein</fullName>
    </recommendedName>
</protein>
<gene>
    <name evidence="17" type="ORF">BRAFLDRAFT_124504</name>
</gene>
<feature type="compositionally biased region" description="Acidic residues" evidence="12">
    <location>
        <begin position="299"/>
        <end position="308"/>
    </location>
</feature>
<dbReference type="InterPro" id="IPR013806">
    <property type="entry name" value="Kringle-like"/>
</dbReference>
<dbReference type="InterPro" id="IPR008979">
    <property type="entry name" value="Galactose-bd-like_sf"/>
</dbReference>
<dbReference type="GO" id="GO:0005886">
    <property type="term" value="C:plasma membrane"/>
    <property type="evidence" value="ECO:0007669"/>
    <property type="project" value="UniProtKB-SubCell"/>
</dbReference>
<dbReference type="CDD" id="cd07066">
    <property type="entry name" value="CRD_FZ"/>
    <property type="match status" value="1"/>
</dbReference>
<dbReference type="Pfam" id="PF00051">
    <property type="entry name" value="Kringle"/>
    <property type="match status" value="1"/>
</dbReference>
<dbReference type="PANTHER" id="PTHR46335:SF1">
    <property type="entry name" value="CUBILIN"/>
    <property type="match status" value="1"/>
</dbReference>
<evidence type="ECO:0000256" key="3">
    <source>
        <dbReference type="ARBA" id="ARBA00004479"/>
    </source>
</evidence>
<evidence type="ECO:0000256" key="13">
    <source>
        <dbReference type="SAM" id="Phobius"/>
    </source>
</evidence>
<evidence type="ECO:0000256" key="1">
    <source>
        <dbReference type="ARBA" id="ARBA00004141"/>
    </source>
</evidence>
<keyword evidence="6" id="KW-0547">Nucleotide-binding</keyword>
<dbReference type="GO" id="GO:0005524">
    <property type="term" value="F:ATP binding"/>
    <property type="evidence" value="ECO:0007669"/>
    <property type="project" value="UniProtKB-KW"/>
</dbReference>
<feature type="region of interest" description="Disordered" evidence="12">
    <location>
        <begin position="1195"/>
        <end position="1221"/>
    </location>
</feature>
<evidence type="ECO:0000256" key="8">
    <source>
        <dbReference type="ARBA" id="ARBA00023157"/>
    </source>
</evidence>
<dbReference type="InParanoid" id="C3ZLP1"/>
<feature type="disulfide bond" evidence="10">
    <location>
        <begin position="552"/>
        <end position="567"/>
    </location>
</feature>
<accession>C3ZLP1</accession>
<dbReference type="eggNOG" id="KOG3645">
    <property type="taxonomic scope" value="Eukaryota"/>
</dbReference>
<dbReference type="InterPro" id="IPR036719">
    <property type="entry name" value="Neuro-gated_channel_TM_sf"/>
</dbReference>
<dbReference type="Gene3D" id="4.10.400.10">
    <property type="entry name" value="Low-density Lipoprotein Receptor"/>
    <property type="match status" value="1"/>
</dbReference>
<dbReference type="CDD" id="cd00112">
    <property type="entry name" value="LDLa"/>
    <property type="match status" value="1"/>
</dbReference>
<feature type="transmembrane region" description="Helical" evidence="13">
    <location>
        <begin position="1084"/>
        <end position="1103"/>
    </location>
</feature>
<keyword evidence="8 10" id="KW-1015">Disulfide bond</keyword>
<dbReference type="Pfam" id="PF02931">
    <property type="entry name" value="Neur_chan_LBD"/>
    <property type="match status" value="1"/>
</dbReference>
<dbReference type="SUPFAM" id="SSF49785">
    <property type="entry name" value="Galactose-binding domain-like"/>
    <property type="match status" value="1"/>
</dbReference>
<keyword evidence="13" id="KW-0812">Transmembrane</keyword>
<evidence type="ECO:0000259" key="16">
    <source>
        <dbReference type="PROSITE" id="PS50923"/>
    </source>
</evidence>
<feature type="domain" description="Kringle" evidence="15">
    <location>
        <begin position="706"/>
        <end position="779"/>
    </location>
</feature>
<comment type="subcellular location">
    <subcellularLocation>
        <location evidence="2">Cell membrane</location>
        <topology evidence="2">Single-pass membrane protein</topology>
    </subcellularLocation>
    <subcellularLocation>
        <location evidence="1">Membrane</location>
        <topology evidence="1">Multi-pass membrane protein</topology>
    </subcellularLocation>
    <subcellularLocation>
        <location evidence="3">Membrane</location>
        <topology evidence="3">Single-pass type I membrane protein</topology>
    </subcellularLocation>
</comment>
<keyword evidence="5 9" id="KW-0420">Kringle</keyword>
<dbReference type="Gene3D" id="2.60.120.260">
    <property type="entry name" value="Galactose-binding domain-like"/>
    <property type="match status" value="1"/>
</dbReference>
<dbReference type="InterPro" id="IPR000436">
    <property type="entry name" value="Sushi_SCR_CCP_dom"/>
</dbReference>
<dbReference type="InterPro" id="IPR036734">
    <property type="entry name" value="Neur_chan_lig-bd_sf"/>
</dbReference>
<dbReference type="InterPro" id="IPR038178">
    <property type="entry name" value="Kringle_sf"/>
</dbReference>
<dbReference type="InterPro" id="IPR020067">
    <property type="entry name" value="Frizzled_dom"/>
</dbReference>
<dbReference type="PROSITE" id="PS50068">
    <property type="entry name" value="LDLRA_2"/>
    <property type="match status" value="1"/>
</dbReference>
<feature type="domain" description="FZ" evidence="14">
    <location>
        <begin position="553"/>
        <end position="710"/>
    </location>
</feature>
<keyword evidence="4" id="KW-0597">Phosphoprotein</keyword>
<dbReference type="InterPro" id="IPR036055">
    <property type="entry name" value="LDL_receptor-like_sf"/>
</dbReference>
<sequence>MKEKHRTAQAELEQKLAGVGQLNVGQKHLIGQQHPLQQQHVGQQQAVQKPLMNRQDHVAQVAQKQPDLNSKRYVPGAAAVPVAWQRQQWQPQVQVLPRQQAPQKHVAGAYMRGHPVRRQQLLQKETAAQPGAQHPLFVQVPGAGGEDLEVGGGLHPGLDETHKQLLEAQKRRQELQNQFRGGLGLPDENAIEKDKLGDKKDSYNNQIIHQDEYQVGKVGNGDGKDLDDQDSIQSMRGRSNFIGQQLAGDQQDGADQLLAGGDRLQPLGVDPDKQLQLHQVDEGNQVQADGNLHHPLDAGNEDDDEEKNEDGKVLDQVKHEVEVLVPGGQESDQQMMQVERPDQNLPQVAVDHEVQVDHPLAGGGQVADNNIQPVVQLPDLMPVQNRADWLTRDVSWVVGYSGTTDPGNALDGDTYSYWNPSGVPQYYNQWNFVLDLTARYTLSRVAIRHIGDTTHDIKDFSLQKSMTGDPTYVWEDVTTVTDVEAGTDARQEYGGFRATARYWRLLISRTWSGYQPWVREVELYGVREKVNCALGYFRCGEGYSCILSWRRCDGTADCSDRSDEENCGCFHIPEIFQLGSRLTMLPNPLNQTTFDDIQNSSVVELLHNSNSVQGEHHPQLREFLSTAIFPRCNVPEEDMSQCSLRPPSNTTTSCVGTQLLPCRSWCEEVFSMSDDLMRDLLPPCDVLPSSQHGCWNPEPDVIGTEVCYHGIGMNYRGTWSKTASGAACLQWSAGQADYYTAEYPWANLDRNYCRNPTGIQRPFCLTGDGSQEECDVIPCNFVGCWDRGPPNYGKRTPSKRFYFLKEKVTYTCNDGYTPEYGSPREATCLEGGTWEYDKPVCLVNQKQKLRKELLEAYSAGLAPENVTINFTGNVEEIVDLDEKKERLIASMIIILSWHDSRLKWNPRHYGGVQTLSVPGDDIWTPSFTLKRNANRLRQGLPKDIPIRISSSGLVQWRVETLTTTVCDADPFYFPADTMDCHICFSAASAIEQTIQCQGKSSPSNAHEESHPCGSYSPAIPEGEWYRRDKIFTKDKKEACFALQLSRIPTFHIATTVGPCVILIVLMTITFIMPMDKGDRISFGVTIQLSMVVSLVFVTDVIPVKGALPFFATLIIVCMGLMGLFLFFTIAIIFVHDKKGQMSAMARSFLLRYMARFLLLGDLTEERTYIHSAIELINYSSNTDAKVSEGESTSEMWYSTSSKDPATTKRSPKPFTDPQSADSRGFLPLISSVEELTVVVKKGMDELTKAVKNEEEVSDYTLLARVLDRLCLVVYLISIAAAIPMTMYLSR</sequence>
<organism>
    <name type="scientific">Branchiostoma floridae</name>
    <name type="common">Florida lancelet</name>
    <name type="synonym">Amphioxus</name>
    <dbReference type="NCBI Taxonomy" id="7739"/>
    <lineage>
        <taxon>Eukaryota</taxon>
        <taxon>Metazoa</taxon>
        <taxon>Chordata</taxon>
        <taxon>Cephalochordata</taxon>
        <taxon>Leptocardii</taxon>
        <taxon>Amphioxiformes</taxon>
        <taxon>Branchiostomatidae</taxon>
        <taxon>Branchiostoma</taxon>
    </lineage>
</organism>
<evidence type="ECO:0000256" key="5">
    <source>
        <dbReference type="ARBA" id="ARBA00022572"/>
    </source>
</evidence>
<dbReference type="SUPFAM" id="SSF57440">
    <property type="entry name" value="Kringle-like"/>
    <property type="match status" value="1"/>
</dbReference>
<dbReference type="FunFam" id="1.20.58.390:FF:000072">
    <property type="entry name" value="Uncharacterized protein"/>
    <property type="match status" value="1"/>
</dbReference>
<feature type="region of interest" description="Disordered" evidence="12">
    <location>
        <begin position="286"/>
        <end position="311"/>
    </location>
</feature>
<evidence type="ECO:0000256" key="10">
    <source>
        <dbReference type="PROSITE-ProRule" id="PRU00124"/>
    </source>
</evidence>
<dbReference type="Pfam" id="PF02932">
    <property type="entry name" value="Neur_chan_memb"/>
    <property type="match status" value="1"/>
</dbReference>
<evidence type="ECO:0000313" key="17">
    <source>
        <dbReference type="EMBL" id="EEN46514.1"/>
    </source>
</evidence>
<keyword evidence="13" id="KW-0472">Membrane</keyword>